<keyword evidence="2" id="KW-1185">Reference proteome</keyword>
<accession>A0ABT9CSZ2</accession>
<protein>
    <submittedName>
        <fullName evidence="1">Uncharacterized protein</fullName>
    </submittedName>
</protein>
<dbReference type="EMBL" id="JAUQOO010000013">
    <property type="protein sequence ID" value="MDO7928620.1"/>
    <property type="molecule type" value="Genomic_DNA"/>
</dbReference>
<gene>
    <name evidence="1" type="ORF">Q6A51_17675</name>
</gene>
<reference evidence="1 2" key="1">
    <citation type="submission" date="2023-07" db="EMBL/GenBank/DDBJ databases">
        <title>Identification of four novel Pseudomonas species associated with bacterial leaf spot of cucurbits.</title>
        <authorList>
            <person name="Fullem K.R."/>
        </authorList>
    </citation>
    <scope>NUCLEOTIDE SEQUENCE [LARGE SCALE GENOMIC DNA]</scope>
    <source>
        <strain evidence="1 2">KFB 138</strain>
    </source>
</reference>
<dbReference type="Proteomes" id="UP001223016">
    <property type="component" value="Unassembled WGS sequence"/>
</dbReference>
<proteinExistence type="predicted"/>
<sequence>MQNSSEKVYCNSLVAVFHAAFQLGFDPYALAVQAKFNVAIYLDMSPLMLAEGPERIIDESLIVARLINKNWPHQ</sequence>
<organism evidence="1 2">
    <name type="scientific">Pseudomonas serbiensis</name>
    <dbReference type="NCBI Taxonomy" id="3064350"/>
    <lineage>
        <taxon>Bacteria</taxon>
        <taxon>Pseudomonadati</taxon>
        <taxon>Pseudomonadota</taxon>
        <taxon>Gammaproteobacteria</taxon>
        <taxon>Pseudomonadales</taxon>
        <taxon>Pseudomonadaceae</taxon>
        <taxon>Pseudomonas</taxon>
    </lineage>
</organism>
<name>A0ABT9CSZ2_9PSED</name>
<dbReference type="RefSeq" id="WP_304575369.1">
    <property type="nucleotide sequence ID" value="NZ_JAUQOO010000013.1"/>
</dbReference>
<evidence type="ECO:0000313" key="2">
    <source>
        <dbReference type="Proteomes" id="UP001223016"/>
    </source>
</evidence>
<evidence type="ECO:0000313" key="1">
    <source>
        <dbReference type="EMBL" id="MDO7928620.1"/>
    </source>
</evidence>
<comment type="caution">
    <text evidence="1">The sequence shown here is derived from an EMBL/GenBank/DDBJ whole genome shotgun (WGS) entry which is preliminary data.</text>
</comment>